<dbReference type="EMBL" id="KN832161">
    <property type="protein sequence ID" value="KIN93507.1"/>
    <property type="molecule type" value="Genomic_DNA"/>
</dbReference>
<accession>A0A0C3NM93</accession>
<organism evidence="2 3">
    <name type="scientific">Pisolithus tinctorius Marx 270</name>
    <dbReference type="NCBI Taxonomy" id="870435"/>
    <lineage>
        <taxon>Eukaryota</taxon>
        <taxon>Fungi</taxon>
        <taxon>Dikarya</taxon>
        <taxon>Basidiomycota</taxon>
        <taxon>Agaricomycotina</taxon>
        <taxon>Agaricomycetes</taxon>
        <taxon>Agaricomycetidae</taxon>
        <taxon>Boletales</taxon>
        <taxon>Sclerodermatineae</taxon>
        <taxon>Pisolithaceae</taxon>
        <taxon>Pisolithus</taxon>
    </lineage>
</organism>
<reference evidence="2 3" key="1">
    <citation type="submission" date="2014-04" db="EMBL/GenBank/DDBJ databases">
        <authorList>
            <consortium name="DOE Joint Genome Institute"/>
            <person name="Kuo A."/>
            <person name="Kohler A."/>
            <person name="Costa M.D."/>
            <person name="Nagy L.G."/>
            <person name="Floudas D."/>
            <person name="Copeland A."/>
            <person name="Barry K.W."/>
            <person name="Cichocki N."/>
            <person name="Veneault-Fourrey C."/>
            <person name="LaButti K."/>
            <person name="Lindquist E.A."/>
            <person name="Lipzen A."/>
            <person name="Lundell T."/>
            <person name="Morin E."/>
            <person name="Murat C."/>
            <person name="Sun H."/>
            <person name="Tunlid A."/>
            <person name="Henrissat B."/>
            <person name="Grigoriev I.V."/>
            <person name="Hibbett D.S."/>
            <person name="Martin F."/>
            <person name="Nordberg H.P."/>
            <person name="Cantor M.N."/>
            <person name="Hua S.X."/>
        </authorList>
    </citation>
    <scope>NUCLEOTIDE SEQUENCE [LARGE SCALE GENOMIC DNA]</scope>
    <source>
        <strain evidence="2 3">Marx 270</strain>
    </source>
</reference>
<dbReference type="OrthoDB" id="27483at2759"/>
<dbReference type="AlphaFoldDB" id="A0A0C3NM93"/>
<protein>
    <recommendedName>
        <fullName evidence="4">Prolyl 4-hydroxylase alpha subunit Fe(2+) 2OG dioxygenase domain-containing protein</fullName>
    </recommendedName>
</protein>
<proteinExistence type="predicted"/>
<keyword evidence="3" id="KW-1185">Reference proteome</keyword>
<dbReference type="PANTHER" id="PTHR33099">
    <property type="entry name" value="FE2OG DIOXYGENASE DOMAIN-CONTAINING PROTEIN"/>
    <property type="match status" value="1"/>
</dbReference>
<sequence length="168" mass="19235">MIGSLVIVFPTPHEGGELVLRKNDHERVVDFAKSMSESSQQPFVGYVSFFSDVEHEARVVTSCHRVTLTYNSYFIRETDPLPLTLSTSSLHDQTLAEAVYKLMTNNHVLPSGGYLGIGLCRQNLVTDSGYRCHRFPQLSEKPRCCTWLCFIRFWRVLERPCVLSLCRF</sequence>
<gene>
    <name evidence="2" type="ORF">M404DRAFT_1006797</name>
    <name evidence="1" type="ORF">M404DRAFT_1008889</name>
</gene>
<dbReference type="PANTHER" id="PTHR33099:SF7">
    <property type="entry name" value="MYND-TYPE DOMAIN-CONTAINING PROTEIN"/>
    <property type="match status" value="1"/>
</dbReference>
<dbReference type="HOGENOM" id="CLU_1587174_0_0_1"/>
<evidence type="ECO:0008006" key="4">
    <source>
        <dbReference type="Google" id="ProtNLM"/>
    </source>
</evidence>
<dbReference type="Proteomes" id="UP000054217">
    <property type="component" value="Unassembled WGS sequence"/>
</dbReference>
<evidence type="ECO:0000313" key="3">
    <source>
        <dbReference type="Proteomes" id="UP000054217"/>
    </source>
</evidence>
<dbReference type="EMBL" id="KN832047">
    <property type="protein sequence ID" value="KIN96408.1"/>
    <property type="molecule type" value="Genomic_DNA"/>
</dbReference>
<evidence type="ECO:0000313" key="2">
    <source>
        <dbReference type="EMBL" id="KIN96408.1"/>
    </source>
</evidence>
<reference evidence="3" key="2">
    <citation type="submission" date="2015-01" db="EMBL/GenBank/DDBJ databases">
        <title>Evolutionary Origins and Diversification of the Mycorrhizal Mutualists.</title>
        <authorList>
            <consortium name="DOE Joint Genome Institute"/>
            <consortium name="Mycorrhizal Genomics Consortium"/>
            <person name="Kohler A."/>
            <person name="Kuo A."/>
            <person name="Nagy L.G."/>
            <person name="Floudas D."/>
            <person name="Copeland A."/>
            <person name="Barry K.W."/>
            <person name="Cichocki N."/>
            <person name="Veneault-Fourrey C."/>
            <person name="LaButti K."/>
            <person name="Lindquist E.A."/>
            <person name="Lipzen A."/>
            <person name="Lundell T."/>
            <person name="Morin E."/>
            <person name="Murat C."/>
            <person name="Riley R."/>
            <person name="Ohm R."/>
            <person name="Sun H."/>
            <person name="Tunlid A."/>
            <person name="Henrissat B."/>
            <person name="Grigoriev I.V."/>
            <person name="Hibbett D.S."/>
            <person name="Martin F."/>
        </authorList>
    </citation>
    <scope>NUCLEOTIDE SEQUENCE [LARGE SCALE GENOMIC DNA]</scope>
    <source>
        <strain evidence="1 3">Marx 270</strain>
    </source>
</reference>
<name>A0A0C3NM93_PISTI</name>
<evidence type="ECO:0000313" key="1">
    <source>
        <dbReference type="EMBL" id="KIN93507.1"/>
    </source>
</evidence>
<reference evidence="2" key="3">
    <citation type="submission" date="2015-02" db="EMBL/GenBank/DDBJ databases">
        <title>Evolutionary Origins and Diversification of the Mycorrhizal Mutualists.</title>
        <authorList>
            <consortium name="DOE Joint Genome Institute"/>
            <consortium name="Mycorrhizal Genomics Consortium"/>
            <person name="Kohler A."/>
            <person name="Kuo A."/>
            <person name="Nagy L.G."/>
            <person name="Floudas D."/>
            <person name="Copeland A."/>
            <person name="Barry K.W."/>
            <person name="Cichocki N."/>
            <person name="Veneault-Fourrey C."/>
            <person name="LaButti K."/>
            <person name="Lindquist E.A."/>
            <person name="Lipzen A."/>
            <person name="Lundell T."/>
            <person name="Morin E."/>
            <person name="Murat C."/>
            <person name="Riley R."/>
            <person name="Ohm R."/>
            <person name="Sun H."/>
            <person name="Tunlid A."/>
            <person name="Henrissat B."/>
            <person name="Grigoriev I.V."/>
            <person name="Hibbett D.S."/>
            <person name="Martin F."/>
        </authorList>
    </citation>
    <scope>NUCLEOTIDE SEQUENCE</scope>
    <source>
        <strain evidence="2">Marx 270</strain>
    </source>
</reference>